<gene>
    <name evidence="5" type="ORF">NBR_LOCUS5976</name>
</gene>
<dbReference type="GO" id="GO:0090110">
    <property type="term" value="P:COPII-coated vesicle cargo loading"/>
    <property type="evidence" value="ECO:0007669"/>
    <property type="project" value="TreeGrafter"/>
</dbReference>
<dbReference type="STRING" id="27835.A0A158QWY5"/>
<dbReference type="PANTHER" id="PTHR13923:SF11">
    <property type="entry name" value="SECRETORY 31, ISOFORM D"/>
    <property type="match status" value="1"/>
</dbReference>
<evidence type="ECO:0000256" key="1">
    <source>
        <dbReference type="ARBA" id="ARBA00022448"/>
    </source>
</evidence>
<dbReference type="GO" id="GO:0005198">
    <property type="term" value="F:structural molecule activity"/>
    <property type="evidence" value="ECO:0007669"/>
    <property type="project" value="TreeGrafter"/>
</dbReference>
<dbReference type="EMBL" id="UYSL01019769">
    <property type="protein sequence ID" value="VDL69565.1"/>
    <property type="molecule type" value="Genomic_DNA"/>
</dbReference>
<keyword evidence="2" id="KW-0853">WD repeat</keyword>
<dbReference type="AlphaFoldDB" id="A0A158QWY5"/>
<sequence>MGRCSWVHHGETVRVVLLMSENGIKYHLKIDLLKILPWRAEDSGEFGTRDIWRQGNRGVYVPCQGFCTSVAGWGKLCPFVTQEKSRHKKDPRMIVSAGNDGFVRIINSETSEILGATQLQQNDKVRAITWCGASRPDLFAIQYFQHPTEFESIESGSEGSNVRRTDVALVPAWVSAAPVGASFAKGGRMATHYRQAHATNDRNLQILWTFLAALSNKQGRQEYVKILGFGKNERMSPDTRASRRSTASHEVTQLTDLMSSMNYASHKDAHSVSDDDSSTADDVFARQPDLDWSQLHANAWSMLDSLIENEDEDVVNELLAQKNYEVAFMFARNNSKLMHLVTSAYISGEESVHAAFAAVLAHDVGLLLKANRSYPLASVVAASRFVCNLWWGTAYDEKGAGKSSIEARFGHQQCSACSAFSAPPSGIHSDASAQLVKLTSRFRPTAAAFGPSQPLRRPLGHLPDGKSHGWNDPPPLAARKATPPVAPVFEVNWKPLEPAPVTLPNALPGVVSGVPQRPQSNQAIMDRLQQLVDAILSVNRSPVALHKIDEAKTRFGCELAPRLASGKLSLTIRQLLWQCTEHSSRGNYREAVVTCGQMVSAFLPALKSLFSLAQSTFSR</sequence>
<dbReference type="WBParaSite" id="NBR_0000597501-mRNA-1">
    <property type="protein sequence ID" value="NBR_0000597501-mRNA-1"/>
    <property type="gene ID" value="NBR_0000597501"/>
</dbReference>
<evidence type="ECO:0000313" key="6">
    <source>
        <dbReference type="Proteomes" id="UP000271162"/>
    </source>
</evidence>
<proteinExistence type="predicted"/>
<feature type="region of interest" description="Disordered" evidence="4">
    <location>
        <begin position="447"/>
        <end position="475"/>
    </location>
</feature>
<keyword evidence="6" id="KW-1185">Reference proteome</keyword>
<dbReference type="GO" id="GO:0070971">
    <property type="term" value="C:endoplasmic reticulum exit site"/>
    <property type="evidence" value="ECO:0007669"/>
    <property type="project" value="TreeGrafter"/>
</dbReference>
<dbReference type="GO" id="GO:0030127">
    <property type="term" value="C:COPII vesicle coat"/>
    <property type="evidence" value="ECO:0007669"/>
    <property type="project" value="TreeGrafter"/>
</dbReference>
<evidence type="ECO:0000256" key="2">
    <source>
        <dbReference type="ARBA" id="ARBA00022574"/>
    </source>
</evidence>
<evidence type="ECO:0000313" key="7">
    <source>
        <dbReference type="WBParaSite" id="NBR_0000597501-mRNA-1"/>
    </source>
</evidence>
<protein>
    <submittedName>
        <fullName evidence="7">WD_REPEATS_REGION domain-containing protein</fullName>
    </submittedName>
</protein>
<reference evidence="5 6" key="2">
    <citation type="submission" date="2018-11" db="EMBL/GenBank/DDBJ databases">
        <authorList>
            <consortium name="Pathogen Informatics"/>
        </authorList>
    </citation>
    <scope>NUCLEOTIDE SEQUENCE [LARGE SCALE GENOMIC DNA]</scope>
</reference>
<dbReference type="InterPro" id="IPR040251">
    <property type="entry name" value="SEC31-like"/>
</dbReference>
<dbReference type="Proteomes" id="UP000271162">
    <property type="component" value="Unassembled WGS sequence"/>
</dbReference>
<accession>A0A158QWY5</accession>
<evidence type="ECO:0000313" key="5">
    <source>
        <dbReference type="EMBL" id="VDL69565.1"/>
    </source>
</evidence>
<evidence type="ECO:0000256" key="3">
    <source>
        <dbReference type="ARBA" id="ARBA00022737"/>
    </source>
</evidence>
<keyword evidence="3" id="KW-0677">Repeat</keyword>
<name>A0A158QWY5_NIPBR</name>
<organism evidence="7">
    <name type="scientific">Nippostrongylus brasiliensis</name>
    <name type="common">Rat hookworm</name>
    <dbReference type="NCBI Taxonomy" id="27835"/>
    <lineage>
        <taxon>Eukaryota</taxon>
        <taxon>Metazoa</taxon>
        <taxon>Ecdysozoa</taxon>
        <taxon>Nematoda</taxon>
        <taxon>Chromadorea</taxon>
        <taxon>Rhabditida</taxon>
        <taxon>Rhabditina</taxon>
        <taxon>Rhabditomorpha</taxon>
        <taxon>Strongyloidea</taxon>
        <taxon>Heligmosomidae</taxon>
        <taxon>Nippostrongylus</taxon>
    </lineage>
</organism>
<dbReference type="GO" id="GO:0007029">
    <property type="term" value="P:endoplasmic reticulum organization"/>
    <property type="evidence" value="ECO:0007669"/>
    <property type="project" value="TreeGrafter"/>
</dbReference>
<dbReference type="PANTHER" id="PTHR13923">
    <property type="entry name" value="SEC31-RELATED PROTEIN"/>
    <property type="match status" value="1"/>
</dbReference>
<keyword evidence="1" id="KW-0813">Transport</keyword>
<evidence type="ECO:0000256" key="4">
    <source>
        <dbReference type="SAM" id="MobiDB-lite"/>
    </source>
</evidence>
<reference evidence="7" key="1">
    <citation type="submission" date="2016-04" db="UniProtKB">
        <authorList>
            <consortium name="WormBaseParasite"/>
        </authorList>
    </citation>
    <scope>IDENTIFICATION</scope>
</reference>